<protein>
    <submittedName>
        <fullName evidence="2">Gastric intrinsic factor</fullName>
    </submittedName>
</protein>
<accession>A0A4U5VJS9</accession>
<dbReference type="PANTHER" id="PTHR10559">
    <property type="entry name" value="TRANSCOBALAMIN-1/GASTRIC INTRINSIC FACTOR"/>
    <property type="match status" value="1"/>
</dbReference>
<organism evidence="2 3">
    <name type="scientific">Collichthys lucidus</name>
    <name type="common">Big head croaker</name>
    <name type="synonym">Sciaena lucida</name>
    <dbReference type="NCBI Taxonomy" id="240159"/>
    <lineage>
        <taxon>Eukaryota</taxon>
        <taxon>Metazoa</taxon>
        <taxon>Chordata</taxon>
        <taxon>Craniata</taxon>
        <taxon>Vertebrata</taxon>
        <taxon>Euteleostomi</taxon>
        <taxon>Actinopterygii</taxon>
        <taxon>Neopterygii</taxon>
        <taxon>Teleostei</taxon>
        <taxon>Neoteleostei</taxon>
        <taxon>Acanthomorphata</taxon>
        <taxon>Eupercaria</taxon>
        <taxon>Sciaenidae</taxon>
        <taxon>Collichthys</taxon>
    </lineage>
</organism>
<proteinExistence type="predicted"/>
<dbReference type="EMBL" id="CM014096">
    <property type="protein sequence ID" value="TKS88071.1"/>
    <property type="molecule type" value="Genomic_DNA"/>
</dbReference>
<sequence>MKTSALLSMALLLLLVSVVPTTSSDQTPITIKVTNAVTNSPNKTYSTQVAFRGILIGALRRLQESSPCFTFTYSEHPDYGPFLESVNGLAGNFSERTYWELLVKKTNNHTIRPDVGIGCYIPNANEQIILKYNKY</sequence>
<name>A0A4U5VJS9_COLLU</name>
<keyword evidence="1" id="KW-0732">Signal</keyword>
<reference evidence="2 3" key="1">
    <citation type="submission" date="2019-01" db="EMBL/GenBank/DDBJ databases">
        <title>Genome Assembly of Collichthys lucidus.</title>
        <authorList>
            <person name="Cai M."/>
            <person name="Xiao S."/>
        </authorList>
    </citation>
    <scope>NUCLEOTIDE SEQUENCE [LARGE SCALE GENOMIC DNA]</scope>
    <source>
        <strain evidence="2">JT15FE1705JMU</strain>
        <tissue evidence="2">Muscle</tissue>
    </source>
</reference>
<keyword evidence="3" id="KW-1185">Reference proteome</keyword>
<dbReference type="InterPro" id="IPR051588">
    <property type="entry name" value="Cobalamin_Transport"/>
</dbReference>
<feature type="chain" id="PRO_5020904541" evidence="1">
    <location>
        <begin position="25"/>
        <end position="135"/>
    </location>
</feature>
<evidence type="ECO:0000256" key="1">
    <source>
        <dbReference type="SAM" id="SignalP"/>
    </source>
</evidence>
<dbReference type="GO" id="GO:0005615">
    <property type="term" value="C:extracellular space"/>
    <property type="evidence" value="ECO:0007669"/>
    <property type="project" value="TreeGrafter"/>
</dbReference>
<dbReference type="PANTHER" id="PTHR10559:SF18">
    <property type="entry name" value="TRANSCOBALAMIN II"/>
    <property type="match status" value="1"/>
</dbReference>
<evidence type="ECO:0000313" key="3">
    <source>
        <dbReference type="Proteomes" id="UP000298787"/>
    </source>
</evidence>
<dbReference type="GO" id="GO:0015889">
    <property type="term" value="P:cobalamin transport"/>
    <property type="evidence" value="ECO:0007669"/>
    <property type="project" value="TreeGrafter"/>
</dbReference>
<gene>
    <name evidence="2" type="ORF">D9C73_022195</name>
</gene>
<dbReference type="AlphaFoldDB" id="A0A4U5VJS9"/>
<dbReference type="Gene3D" id="2.170.130.30">
    <property type="match status" value="1"/>
</dbReference>
<feature type="signal peptide" evidence="1">
    <location>
        <begin position="1"/>
        <end position="24"/>
    </location>
</feature>
<dbReference type="OrthoDB" id="6343110at2759"/>
<evidence type="ECO:0000313" key="2">
    <source>
        <dbReference type="EMBL" id="TKS88071.1"/>
    </source>
</evidence>
<dbReference type="Proteomes" id="UP000298787">
    <property type="component" value="Chromosome 19"/>
</dbReference>
<dbReference type="GO" id="GO:0031419">
    <property type="term" value="F:cobalamin binding"/>
    <property type="evidence" value="ECO:0007669"/>
    <property type="project" value="TreeGrafter"/>
</dbReference>